<organism evidence="2 3">
    <name type="scientific">Aurantiacibacter gangjinensis</name>
    <dbReference type="NCBI Taxonomy" id="502682"/>
    <lineage>
        <taxon>Bacteria</taxon>
        <taxon>Pseudomonadati</taxon>
        <taxon>Pseudomonadota</taxon>
        <taxon>Alphaproteobacteria</taxon>
        <taxon>Sphingomonadales</taxon>
        <taxon>Erythrobacteraceae</taxon>
        <taxon>Aurantiacibacter</taxon>
    </lineage>
</organism>
<keyword evidence="1" id="KW-0812">Transmembrane</keyword>
<evidence type="ECO:0000256" key="1">
    <source>
        <dbReference type="SAM" id="Phobius"/>
    </source>
</evidence>
<gene>
    <name evidence="2" type="ORF">AAW01_11915</name>
</gene>
<dbReference type="Proteomes" id="UP000053070">
    <property type="component" value="Unassembled WGS sequence"/>
</dbReference>
<dbReference type="Pfam" id="PF07386">
    <property type="entry name" value="DUF1499"/>
    <property type="match status" value="1"/>
</dbReference>
<evidence type="ECO:0008006" key="4">
    <source>
        <dbReference type="Google" id="ProtNLM"/>
    </source>
</evidence>
<keyword evidence="1" id="KW-0472">Membrane</keyword>
<dbReference type="AlphaFoldDB" id="A0A0G9MP02"/>
<proteinExistence type="predicted"/>
<dbReference type="EMBL" id="LBHC01000002">
    <property type="protein sequence ID" value="KLE32319.1"/>
    <property type="molecule type" value="Genomic_DNA"/>
</dbReference>
<reference evidence="2 3" key="1">
    <citation type="submission" date="2015-04" db="EMBL/GenBank/DDBJ databases">
        <title>The draft genome sequence of Erythrobacr gangjinensis K7-2.</title>
        <authorList>
            <person name="Zhuang L."/>
            <person name="Liu Y."/>
            <person name="Shao Z."/>
        </authorList>
    </citation>
    <scope>NUCLEOTIDE SEQUENCE [LARGE SCALE GENOMIC DNA]</scope>
    <source>
        <strain evidence="2 3">K7-2</strain>
    </source>
</reference>
<feature type="transmembrane region" description="Helical" evidence="1">
    <location>
        <begin position="39"/>
        <end position="61"/>
    </location>
</feature>
<accession>A0A0G9MP02</accession>
<keyword evidence="1" id="KW-1133">Transmembrane helix</keyword>
<sequence length="238" mass="25661">MGAFALGGALLAVAIALIMLTLARYGVIGKLTGFQWYVYATYIAGASAVIGLVGLLLAYILKSRGRRRSAGALVVGLAMVGIFYVMVLRPAQSAPFLHDVTTDIDDPPQFSAITLREDNLDQFEGSEEAWKSAHREGYPTLGPVIIDKLPELVIADARAIAEERGWDIVEFDPEAGRLEAVAYAGFIRFKDDVLVEATAIADGSTRVDMRSVSQVGGSDLGYNADRIRSFMAELQTAE</sequence>
<keyword evidence="3" id="KW-1185">Reference proteome</keyword>
<name>A0A0G9MP02_9SPHN</name>
<evidence type="ECO:0000313" key="2">
    <source>
        <dbReference type="EMBL" id="KLE32319.1"/>
    </source>
</evidence>
<feature type="transmembrane region" description="Helical" evidence="1">
    <location>
        <begin position="70"/>
        <end position="88"/>
    </location>
</feature>
<protein>
    <recommendedName>
        <fullName evidence="4">DUF1499 domain-containing protein</fullName>
    </recommendedName>
</protein>
<comment type="caution">
    <text evidence="2">The sequence shown here is derived from an EMBL/GenBank/DDBJ whole genome shotgun (WGS) entry which is preliminary data.</text>
</comment>
<dbReference type="InterPro" id="IPR010865">
    <property type="entry name" value="DUF1499"/>
</dbReference>
<dbReference type="PATRIC" id="fig|502682.8.peg.2430"/>
<dbReference type="STRING" id="502682.BMF35_a1378"/>
<evidence type="ECO:0000313" key="3">
    <source>
        <dbReference type="Proteomes" id="UP000053070"/>
    </source>
</evidence>